<evidence type="ECO:0000313" key="2">
    <source>
        <dbReference type="Proteomes" id="UP001443914"/>
    </source>
</evidence>
<dbReference type="Proteomes" id="UP001443914">
    <property type="component" value="Unassembled WGS sequence"/>
</dbReference>
<dbReference type="AlphaFoldDB" id="A0AAW1MV14"/>
<name>A0AAW1MV14_SAPOF</name>
<protein>
    <submittedName>
        <fullName evidence="1">Uncharacterized protein</fullName>
    </submittedName>
</protein>
<dbReference type="EMBL" id="JBDFQZ010000002">
    <property type="protein sequence ID" value="KAK9750378.1"/>
    <property type="molecule type" value="Genomic_DNA"/>
</dbReference>
<gene>
    <name evidence="1" type="ORF">RND81_02G192000</name>
</gene>
<accession>A0AAW1MV14</accession>
<organism evidence="1 2">
    <name type="scientific">Saponaria officinalis</name>
    <name type="common">Common soapwort</name>
    <name type="synonym">Lychnis saponaria</name>
    <dbReference type="NCBI Taxonomy" id="3572"/>
    <lineage>
        <taxon>Eukaryota</taxon>
        <taxon>Viridiplantae</taxon>
        <taxon>Streptophyta</taxon>
        <taxon>Embryophyta</taxon>
        <taxon>Tracheophyta</taxon>
        <taxon>Spermatophyta</taxon>
        <taxon>Magnoliopsida</taxon>
        <taxon>eudicotyledons</taxon>
        <taxon>Gunneridae</taxon>
        <taxon>Pentapetalae</taxon>
        <taxon>Caryophyllales</taxon>
        <taxon>Caryophyllaceae</taxon>
        <taxon>Caryophylleae</taxon>
        <taxon>Saponaria</taxon>
    </lineage>
</organism>
<comment type="caution">
    <text evidence="1">The sequence shown here is derived from an EMBL/GenBank/DDBJ whole genome shotgun (WGS) entry which is preliminary data.</text>
</comment>
<reference evidence="1" key="1">
    <citation type="submission" date="2024-03" db="EMBL/GenBank/DDBJ databases">
        <title>WGS assembly of Saponaria officinalis var. Norfolk2.</title>
        <authorList>
            <person name="Jenkins J."/>
            <person name="Shu S."/>
            <person name="Grimwood J."/>
            <person name="Barry K."/>
            <person name="Goodstein D."/>
            <person name="Schmutz J."/>
            <person name="Leebens-Mack J."/>
            <person name="Osbourn A."/>
        </authorList>
    </citation>
    <scope>NUCLEOTIDE SEQUENCE [LARGE SCALE GENOMIC DNA]</scope>
    <source>
        <strain evidence="1">JIC</strain>
    </source>
</reference>
<proteinExistence type="predicted"/>
<keyword evidence="2" id="KW-1185">Reference proteome</keyword>
<evidence type="ECO:0000313" key="1">
    <source>
        <dbReference type="EMBL" id="KAK9750378.1"/>
    </source>
</evidence>
<sequence length="150" mass="18067">MSVRTIRVDRQRHMTLEAYQEAMSIMNLDVEVKRAQALSSLIRQKKLTVESYNKRVREKSFMLGDLVWKVRLPMGHKDHFYGKWNPQWEGPFRVIKFHSGNSYGLQDMNRNMTRANINGKFIKVYHPTVWEKYAQNIQKSLPEFWEYRQK</sequence>